<reference evidence="2 3" key="1">
    <citation type="submission" date="2019-12" db="EMBL/GenBank/DDBJ databases">
        <title>Sporaefaciens musculi gen. nov., sp. nov., a novel bacterium isolated from the caecum of an obese mouse.</title>
        <authorList>
            <person name="Rasmussen T.S."/>
            <person name="Streidl T."/>
            <person name="Hitch T.C.A."/>
            <person name="Wortmann E."/>
            <person name="Deptula P."/>
            <person name="Hansen M."/>
            <person name="Nielsen D.S."/>
            <person name="Clavel T."/>
            <person name="Vogensen F.K."/>
        </authorList>
    </citation>
    <scope>NUCLEOTIDE SEQUENCE [LARGE SCALE GENOMIC DNA]</scope>
    <source>
        <strain evidence="2 3">WCA-9-b2</strain>
    </source>
</reference>
<evidence type="ECO:0000313" key="3">
    <source>
        <dbReference type="Proteomes" id="UP000460412"/>
    </source>
</evidence>
<gene>
    <name evidence="2" type="ORF">GN277_15200</name>
</gene>
<evidence type="ECO:0000256" key="1">
    <source>
        <dbReference type="SAM" id="Coils"/>
    </source>
</evidence>
<accession>A0A7X3MHZ0</accession>
<proteinExistence type="predicted"/>
<protein>
    <submittedName>
        <fullName evidence="2">Uncharacterized protein</fullName>
    </submittedName>
</protein>
<comment type="caution">
    <text evidence="2">The sequence shown here is derived from an EMBL/GenBank/DDBJ whole genome shotgun (WGS) entry which is preliminary data.</text>
</comment>
<dbReference type="EMBL" id="WUQX01000001">
    <property type="protein sequence ID" value="MXP76679.1"/>
    <property type="molecule type" value="Genomic_DNA"/>
</dbReference>
<sequence length="179" mass="21540">MEEYAAIEKAYMEFSGDKDAFCKAYKKNEDGIAERIQREVNMQHINAQSEAERAQKAMEERIAELEKALEREQEWRPYEDTDNVQQADYERLASQSDTEHMSDEKAKDLLYEWYGFAKEKIKIHRTLPRYEVNRHRQLRKVGEIDRAPLYNATDWNYIRFDCGCMSYELYNDNLRPYMH</sequence>
<organism evidence="2 3">
    <name type="scientific">Sporofaciens musculi</name>
    <dbReference type="NCBI Taxonomy" id="2681861"/>
    <lineage>
        <taxon>Bacteria</taxon>
        <taxon>Bacillati</taxon>
        <taxon>Bacillota</taxon>
        <taxon>Clostridia</taxon>
        <taxon>Lachnospirales</taxon>
        <taxon>Lachnospiraceae</taxon>
        <taxon>Sporofaciens</taxon>
    </lineage>
</organism>
<evidence type="ECO:0000313" key="2">
    <source>
        <dbReference type="EMBL" id="MXP76679.1"/>
    </source>
</evidence>
<keyword evidence="3" id="KW-1185">Reference proteome</keyword>
<name>A0A7X3MHZ0_9FIRM</name>
<feature type="coiled-coil region" evidence="1">
    <location>
        <begin position="48"/>
        <end position="75"/>
    </location>
</feature>
<dbReference type="Proteomes" id="UP000460412">
    <property type="component" value="Unassembled WGS sequence"/>
</dbReference>
<keyword evidence="1" id="KW-0175">Coiled coil</keyword>
<dbReference type="AlphaFoldDB" id="A0A7X3MHZ0"/>